<reference evidence="1" key="1">
    <citation type="submission" date="2018-02" db="EMBL/GenBank/DDBJ databases">
        <title>Rhizophora mucronata_Transcriptome.</title>
        <authorList>
            <person name="Meera S.P."/>
            <person name="Sreeshan A."/>
            <person name="Augustine A."/>
        </authorList>
    </citation>
    <scope>NUCLEOTIDE SEQUENCE</scope>
    <source>
        <tissue evidence="1">Leaf</tissue>
    </source>
</reference>
<evidence type="ECO:0000313" key="1">
    <source>
        <dbReference type="EMBL" id="MBX50394.1"/>
    </source>
</evidence>
<proteinExistence type="predicted"/>
<organism evidence="1">
    <name type="scientific">Rhizophora mucronata</name>
    <name type="common">Asiatic mangrove</name>
    <dbReference type="NCBI Taxonomy" id="61149"/>
    <lineage>
        <taxon>Eukaryota</taxon>
        <taxon>Viridiplantae</taxon>
        <taxon>Streptophyta</taxon>
        <taxon>Embryophyta</taxon>
        <taxon>Tracheophyta</taxon>
        <taxon>Spermatophyta</taxon>
        <taxon>Magnoliopsida</taxon>
        <taxon>eudicotyledons</taxon>
        <taxon>Gunneridae</taxon>
        <taxon>Pentapetalae</taxon>
        <taxon>rosids</taxon>
        <taxon>fabids</taxon>
        <taxon>Malpighiales</taxon>
        <taxon>Rhizophoraceae</taxon>
        <taxon>Rhizophora</taxon>
    </lineage>
</organism>
<accession>A0A2P2P6M2</accession>
<dbReference type="AlphaFoldDB" id="A0A2P2P6M2"/>
<sequence length="26" mass="2899">MIKVSRSLLTLKIFLCLGSVSNFITN</sequence>
<name>A0A2P2P6M2_RHIMU</name>
<dbReference type="EMBL" id="GGEC01069910">
    <property type="protein sequence ID" value="MBX50394.1"/>
    <property type="molecule type" value="Transcribed_RNA"/>
</dbReference>
<protein>
    <submittedName>
        <fullName evidence="1">Uncharacterized protein</fullName>
    </submittedName>
</protein>